<dbReference type="PANTHER" id="PTHR31635:SF196">
    <property type="entry name" value="REVERSE TRANSCRIPTASE DOMAIN-CONTAINING PROTEIN-RELATED"/>
    <property type="match status" value="1"/>
</dbReference>
<keyword evidence="3" id="KW-1185">Reference proteome</keyword>
<reference evidence="2" key="1">
    <citation type="journal article" date="2022" name="Int. J. Mol. Sci.">
        <title>Draft Genome of Tanacetum Coccineum: Genomic Comparison of Closely Related Tanacetum-Family Plants.</title>
        <authorList>
            <person name="Yamashiro T."/>
            <person name="Shiraishi A."/>
            <person name="Nakayama K."/>
            <person name="Satake H."/>
        </authorList>
    </citation>
    <scope>NUCLEOTIDE SEQUENCE</scope>
</reference>
<keyword evidence="2" id="KW-0808">Transferase</keyword>
<dbReference type="EMBL" id="BQNB010015782">
    <property type="protein sequence ID" value="GJT44070.1"/>
    <property type="molecule type" value="Genomic_DNA"/>
</dbReference>
<dbReference type="InterPro" id="IPR043502">
    <property type="entry name" value="DNA/RNA_pol_sf"/>
</dbReference>
<evidence type="ECO:0000313" key="2">
    <source>
        <dbReference type="EMBL" id="GJT44070.1"/>
    </source>
</evidence>
<dbReference type="Pfam" id="PF00078">
    <property type="entry name" value="RVT_1"/>
    <property type="match status" value="1"/>
</dbReference>
<dbReference type="PANTHER" id="PTHR31635">
    <property type="entry name" value="REVERSE TRANSCRIPTASE DOMAIN-CONTAINING PROTEIN-RELATED"/>
    <property type="match status" value="1"/>
</dbReference>
<sequence>MGSVLVNGSPTLEFQFHKGLKQGDPLSPYLCILIMESLHLSFGKILNVGLFKGITIDESLTISHLFYADDAVFIGEWDTSNINIIVKVVKYFYMALGLKINIQKSKLMGVGVHSDEVASAARLVGGDEDDQQNILQARVTDLILPQKLDNWTWSLDAASKFGEIGT</sequence>
<dbReference type="SUPFAM" id="SSF56672">
    <property type="entry name" value="DNA/RNA polymerases"/>
    <property type="match status" value="1"/>
</dbReference>
<evidence type="ECO:0000313" key="3">
    <source>
        <dbReference type="Proteomes" id="UP001151760"/>
    </source>
</evidence>
<dbReference type="Proteomes" id="UP001151760">
    <property type="component" value="Unassembled WGS sequence"/>
</dbReference>
<dbReference type="PROSITE" id="PS50878">
    <property type="entry name" value="RT_POL"/>
    <property type="match status" value="1"/>
</dbReference>
<comment type="caution">
    <text evidence="2">The sequence shown here is derived from an EMBL/GenBank/DDBJ whole genome shotgun (WGS) entry which is preliminary data.</text>
</comment>
<gene>
    <name evidence="2" type="ORF">Tco_0952785</name>
</gene>
<proteinExistence type="predicted"/>
<protein>
    <submittedName>
        <fullName evidence="2">RNA-directed DNA polymerase, eukaryota</fullName>
    </submittedName>
</protein>
<reference evidence="2" key="2">
    <citation type="submission" date="2022-01" db="EMBL/GenBank/DDBJ databases">
        <authorList>
            <person name="Yamashiro T."/>
            <person name="Shiraishi A."/>
            <person name="Satake H."/>
            <person name="Nakayama K."/>
        </authorList>
    </citation>
    <scope>NUCLEOTIDE SEQUENCE</scope>
</reference>
<keyword evidence="2" id="KW-0695">RNA-directed DNA polymerase</keyword>
<evidence type="ECO:0000259" key="1">
    <source>
        <dbReference type="PROSITE" id="PS50878"/>
    </source>
</evidence>
<name>A0ABQ5DY17_9ASTR</name>
<keyword evidence="2" id="KW-0548">Nucleotidyltransferase</keyword>
<dbReference type="GO" id="GO:0003964">
    <property type="term" value="F:RNA-directed DNA polymerase activity"/>
    <property type="evidence" value="ECO:0007669"/>
    <property type="project" value="UniProtKB-KW"/>
</dbReference>
<feature type="domain" description="Reverse transcriptase" evidence="1">
    <location>
        <begin position="1"/>
        <end position="128"/>
    </location>
</feature>
<dbReference type="InterPro" id="IPR000477">
    <property type="entry name" value="RT_dom"/>
</dbReference>
<organism evidence="2 3">
    <name type="scientific">Tanacetum coccineum</name>
    <dbReference type="NCBI Taxonomy" id="301880"/>
    <lineage>
        <taxon>Eukaryota</taxon>
        <taxon>Viridiplantae</taxon>
        <taxon>Streptophyta</taxon>
        <taxon>Embryophyta</taxon>
        <taxon>Tracheophyta</taxon>
        <taxon>Spermatophyta</taxon>
        <taxon>Magnoliopsida</taxon>
        <taxon>eudicotyledons</taxon>
        <taxon>Gunneridae</taxon>
        <taxon>Pentapetalae</taxon>
        <taxon>asterids</taxon>
        <taxon>campanulids</taxon>
        <taxon>Asterales</taxon>
        <taxon>Asteraceae</taxon>
        <taxon>Asteroideae</taxon>
        <taxon>Anthemideae</taxon>
        <taxon>Anthemidinae</taxon>
        <taxon>Tanacetum</taxon>
    </lineage>
</organism>
<accession>A0ABQ5DY17</accession>